<protein>
    <submittedName>
        <fullName evidence="3">Ragulator complex protein LAMTOR2 like protein</fullName>
    </submittedName>
</protein>
<comment type="similarity">
    <text evidence="1">Belongs to the GAMAD family.</text>
</comment>
<dbReference type="PANTHER" id="PTHR13323">
    <property type="entry name" value="LATE ENDOSOMAL/LYSOSOMAL MP1 INTERACTING PROTEIN"/>
    <property type="match status" value="1"/>
</dbReference>
<reference evidence="3" key="1">
    <citation type="submission" date="2022-01" db="EMBL/GenBank/DDBJ databases">
        <title>Genome Sequence Resource for Two Populations of Ditylenchus destructor, the Migratory Endoparasitic Phytonematode.</title>
        <authorList>
            <person name="Zhang H."/>
            <person name="Lin R."/>
            <person name="Xie B."/>
        </authorList>
    </citation>
    <scope>NUCLEOTIDE SEQUENCE</scope>
    <source>
        <strain evidence="3">BazhouSP</strain>
    </source>
</reference>
<evidence type="ECO:0000313" key="4">
    <source>
        <dbReference type="Proteomes" id="UP001201812"/>
    </source>
</evidence>
<dbReference type="Proteomes" id="UP001201812">
    <property type="component" value="Unassembled WGS sequence"/>
</dbReference>
<dbReference type="SUPFAM" id="SSF103196">
    <property type="entry name" value="Roadblock/LC7 domain"/>
    <property type="match status" value="1"/>
</dbReference>
<dbReference type="EMBL" id="JAKKPZ010000031">
    <property type="protein sequence ID" value="KAI1709331.1"/>
    <property type="molecule type" value="Genomic_DNA"/>
</dbReference>
<name>A0AAD4N0V6_9BILA</name>
<proteinExistence type="inferred from homology"/>
<dbReference type="GO" id="GO:0060090">
    <property type="term" value="F:molecular adaptor activity"/>
    <property type="evidence" value="ECO:0007669"/>
    <property type="project" value="InterPro"/>
</dbReference>
<organism evidence="3 4">
    <name type="scientific">Ditylenchus destructor</name>
    <dbReference type="NCBI Taxonomy" id="166010"/>
    <lineage>
        <taxon>Eukaryota</taxon>
        <taxon>Metazoa</taxon>
        <taxon>Ecdysozoa</taxon>
        <taxon>Nematoda</taxon>
        <taxon>Chromadorea</taxon>
        <taxon>Rhabditida</taxon>
        <taxon>Tylenchina</taxon>
        <taxon>Tylenchomorpha</taxon>
        <taxon>Sphaerularioidea</taxon>
        <taxon>Anguinidae</taxon>
        <taxon>Anguininae</taxon>
        <taxon>Ditylenchus</taxon>
    </lineage>
</organism>
<dbReference type="Gene3D" id="3.30.450.30">
    <property type="entry name" value="Dynein light chain 2a, cytoplasmic"/>
    <property type="match status" value="1"/>
</dbReference>
<comment type="caution">
    <text evidence="3">The sequence shown here is derived from an EMBL/GenBank/DDBJ whole genome shotgun (WGS) entry which is preliminary data.</text>
</comment>
<feature type="domain" description="Roadblock/LAMTOR2" evidence="2">
    <location>
        <begin position="20"/>
        <end position="93"/>
    </location>
</feature>
<dbReference type="GO" id="GO:0005085">
    <property type="term" value="F:guanyl-nucleotide exchange factor activity"/>
    <property type="evidence" value="ECO:0007669"/>
    <property type="project" value="InterPro"/>
</dbReference>
<evidence type="ECO:0000256" key="1">
    <source>
        <dbReference type="ARBA" id="ARBA00007191"/>
    </source>
</evidence>
<evidence type="ECO:0000259" key="2">
    <source>
        <dbReference type="Pfam" id="PF03259"/>
    </source>
</evidence>
<gene>
    <name evidence="3" type="ORF">DdX_11404</name>
</gene>
<dbReference type="GO" id="GO:0032008">
    <property type="term" value="P:positive regulation of TOR signaling"/>
    <property type="evidence" value="ECO:0007669"/>
    <property type="project" value="InterPro"/>
</dbReference>
<accession>A0AAD4N0V6</accession>
<evidence type="ECO:0000313" key="3">
    <source>
        <dbReference type="EMBL" id="KAI1709331.1"/>
    </source>
</evidence>
<dbReference type="Pfam" id="PF03259">
    <property type="entry name" value="Robl_LC7"/>
    <property type="match status" value="1"/>
</dbReference>
<dbReference type="InterPro" id="IPR037587">
    <property type="entry name" value="LAMTOR2-like"/>
</dbReference>
<dbReference type="InterPro" id="IPR004942">
    <property type="entry name" value="Roadblock/LAMTOR2_dom"/>
</dbReference>
<keyword evidence="4" id="KW-1185">Reference proteome</keyword>
<dbReference type="AlphaFoldDB" id="A0AAD4N0V6"/>
<sequence>MLKARAVERFLSQVVEPSGEGITGVMLFNKDGMTLAKSGKTFANGNVYAALLTNIWETFEQQGVRDELNEMLLSCETGMVVVIRVASMLLAIVSDGTVPIGLLKTKLHGLAEHLNTPLSAIS</sequence>